<evidence type="ECO:0000313" key="3">
    <source>
        <dbReference type="Proteomes" id="UP000182077"/>
    </source>
</evidence>
<keyword evidence="3" id="KW-1185">Reference proteome</keyword>
<organism evidence="2 3">
    <name type="scientific">Enterococcus hermanniensis</name>
    <dbReference type="NCBI Taxonomy" id="249189"/>
    <lineage>
        <taxon>Bacteria</taxon>
        <taxon>Bacillati</taxon>
        <taxon>Bacillota</taxon>
        <taxon>Bacilli</taxon>
        <taxon>Lactobacillales</taxon>
        <taxon>Enterococcaceae</taxon>
        <taxon>Enterococcus</taxon>
    </lineage>
</organism>
<evidence type="ECO:0000256" key="1">
    <source>
        <dbReference type="SAM" id="Phobius"/>
    </source>
</evidence>
<comment type="caution">
    <text evidence="2">The sequence shown here is derived from an EMBL/GenBank/DDBJ whole genome shotgun (WGS) entry which is preliminary data.</text>
</comment>
<dbReference type="AlphaFoldDB" id="A0A1L8TQK1"/>
<accession>A0A1L8TQK1</accession>
<evidence type="ECO:0000313" key="2">
    <source>
        <dbReference type="EMBL" id="OJG46591.1"/>
    </source>
</evidence>
<dbReference type="RefSeq" id="WP_071857049.1">
    <property type="nucleotide sequence ID" value="NZ_JBHSHK010000005.1"/>
</dbReference>
<keyword evidence="1" id="KW-0812">Transmembrane</keyword>
<reference evidence="2 3" key="1">
    <citation type="submission" date="2014-12" db="EMBL/GenBank/DDBJ databases">
        <title>Draft genome sequences of 29 type strains of Enterococci.</title>
        <authorList>
            <person name="Zhong Z."/>
            <person name="Sun Z."/>
            <person name="Liu W."/>
            <person name="Zhang W."/>
            <person name="Zhang H."/>
        </authorList>
    </citation>
    <scope>NUCLEOTIDE SEQUENCE [LARGE SCALE GENOMIC DNA]</scope>
    <source>
        <strain evidence="2 3">DSM 17122</strain>
    </source>
</reference>
<protein>
    <submittedName>
        <fullName evidence="2">Uncharacterized protein</fullName>
    </submittedName>
</protein>
<feature type="transmembrane region" description="Helical" evidence="1">
    <location>
        <begin position="6"/>
        <end position="28"/>
    </location>
</feature>
<proteinExistence type="predicted"/>
<keyword evidence="1" id="KW-0472">Membrane</keyword>
<feature type="transmembrane region" description="Helical" evidence="1">
    <location>
        <begin position="37"/>
        <end position="60"/>
    </location>
</feature>
<name>A0A1L8TQK1_9ENTE</name>
<keyword evidence="1" id="KW-1133">Transmembrane helix</keyword>
<dbReference type="EMBL" id="JXKQ01000002">
    <property type="protein sequence ID" value="OJG46591.1"/>
    <property type="molecule type" value="Genomic_DNA"/>
</dbReference>
<sequence>MYQYYSIRIVLGSLLIIYGIGLIVWTFFQWKKTHDNYYLELFCGLGLLFTGVIAIILKVLP</sequence>
<gene>
    <name evidence="2" type="ORF">RV04_GL001019</name>
</gene>
<dbReference type="Proteomes" id="UP000182077">
    <property type="component" value="Unassembled WGS sequence"/>
</dbReference>